<dbReference type="SUPFAM" id="SSF47473">
    <property type="entry name" value="EF-hand"/>
    <property type="match status" value="1"/>
</dbReference>
<dbReference type="OMA" id="YYAQIRA"/>
<evidence type="ECO:0000256" key="1">
    <source>
        <dbReference type="ARBA" id="ARBA00004138"/>
    </source>
</evidence>
<protein>
    <recommendedName>
        <fullName evidence="5">Cilia- and flagella-associated protein 251</fullName>
    </recommendedName>
</protein>
<dbReference type="InterPro" id="IPR050630">
    <property type="entry name" value="WD_repeat_EMAP"/>
</dbReference>
<dbReference type="EMBL" id="AMQM01001766">
    <property type="status" value="NOT_ANNOTATED_CDS"/>
    <property type="molecule type" value="Genomic_DNA"/>
</dbReference>
<dbReference type="CTD" id="20214371"/>
<reference evidence="7" key="3">
    <citation type="submission" date="2015-06" db="UniProtKB">
        <authorList>
            <consortium name="EnsemblMetazoa"/>
        </authorList>
    </citation>
    <scope>IDENTIFICATION</scope>
</reference>
<dbReference type="PANTHER" id="PTHR13720">
    <property type="entry name" value="WD-40 REPEAT PROTEIN"/>
    <property type="match status" value="1"/>
</dbReference>
<reference evidence="8" key="1">
    <citation type="submission" date="2012-12" db="EMBL/GenBank/DDBJ databases">
        <authorList>
            <person name="Hellsten U."/>
            <person name="Grimwood J."/>
            <person name="Chapman J.A."/>
            <person name="Shapiro H."/>
            <person name="Aerts A."/>
            <person name="Otillar R.P."/>
            <person name="Terry A.Y."/>
            <person name="Boore J.L."/>
            <person name="Simakov O."/>
            <person name="Marletaz F."/>
            <person name="Cho S.-J."/>
            <person name="Edsinger-Gonzales E."/>
            <person name="Havlak P."/>
            <person name="Kuo D.-H."/>
            <person name="Larsson T."/>
            <person name="Lv J."/>
            <person name="Arendt D."/>
            <person name="Savage R."/>
            <person name="Osoegawa K."/>
            <person name="de Jong P."/>
            <person name="Lindberg D.R."/>
            <person name="Seaver E.C."/>
            <person name="Weisblat D.A."/>
            <person name="Putnam N.H."/>
            <person name="Grigoriev I.V."/>
            <person name="Rokhsar D.S."/>
        </authorList>
    </citation>
    <scope>NUCLEOTIDE SEQUENCE</scope>
</reference>
<dbReference type="InParanoid" id="T1FZX3"/>
<comment type="subcellular location">
    <subcellularLocation>
        <location evidence="1">Cell projection</location>
        <location evidence="1">Cilium</location>
    </subcellularLocation>
</comment>
<dbReference type="InterPro" id="IPR036322">
    <property type="entry name" value="WD40_repeat_dom_sf"/>
</dbReference>
<keyword evidence="2" id="KW-0853">WD repeat</keyword>
<evidence type="ECO:0000256" key="3">
    <source>
        <dbReference type="ARBA" id="ARBA00022737"/>
    </source>
</evidence>
<evidence type="ECO:0000313" key="8">
    <source>
        <dbReference type="Proteomes" id="UP000015101"/>
    </source>
</evidence>
<dbReference type="STRING" id="6412.T1FZX3"/>
<reference evidence="6 8" key="2">
    <citation type="journal article" date="2013" name="Nature">
        <title>Insights into bilaterian evolution from three spiralian genomes.</title>
        <authorList>
            <person name="Simakov O."/>
            <person name="Marletaz F."/>
            <person name="Cho S.J."/>
            <person name="Edsinger-Gonzales E."/>
            <person name="Havlak P."/>
            <person name="Hellsten U."/>
            <person name="Kuo D.H."/>
            <person name="Larsson T."/>
            <person name="Lv J."/>
            <person name="Arendt D."/>
            <person name="Savage R."/>
            <person name="Osoegawa K."/>
            <person name="de Jong P."/>
            <person name="Grimwood J."/>
            <person name="Chapman J.A."/>
            <person name="Shapiro H."/>
            <person name="Aerts A."/>
            <person name="Otillar R.P."/>
            <person name="Terry A.Y."/>
            <person name="Boore J.L."/>
            <person name="Grigoriev I.V."/>
            <person name="Lindberg D.R."/>
            <person name="Seaver E.C."/>
            <person name="Weisblat D.A."/>
            <person name="Putnam N.H."/>
            <person name="Rokhsar D.S."/>
        </authorList>
    </citation>
    <scope>NUCLEOTIDE SEQUENCE</scope>
</reference>
<name>T1FZX3_HELRO</name>
<evidence type="ECO:0000256" key="4">
    <source>
        <dbReference type="ARBA" id="ARBA00023273"/>
    </source>
</evidence>
<dbReference type="HOGENOM" id="CLU_007087_1_0_1"/>
<proteinExistence type="predicted"/>
<dbReference type="KEGG" id="hro:HELRODRAFT_69621"/>
<dbReference type="PANTHER" id="PTHR13720:SF13">
    <property type="entry name" value="CILIA- AND FLAGELLA-ASSOCIATED PROTEIN 251"/>
    <property type="match status" value="1"/>
</dbReference>
<dbReference type="SMART" id="SM00320">
    <property type="entry name" value="WD40"/>
    <property type="match status" value="7"/>
</dbReference>
<dbReference type="EnsemblMetazoa" id="HelroT69621">
    <property type="protein sequence ID" value="HelroP69621"/>
    <property type="gene ID" value="HelroG69621"/>
</dbReference>
<dbReference type="SUPFAM" id="SSF50978">
    <property type="entry name" value="WD40 repeat-like"/>
    <property type="match status" value="1"/>
</dbReference>
<dbReference type="eggNOG" id="ENOG502QQ05">
    <property type="taxonomic scope" value="Eukaryota"/>
</dbReference>
<dbReference type="InterPro" id="IPR015943">
    <property type="entry name" value="WD40/YVTN_repeat-like_dom_sf"/>
</dbReference>
<gene>
    <name evidence="7" type="primary">20214371</name>
    <name evidence="6" type="ORF">HELRODRAFT_69621</name>
</gene>
<dbReference type="Gene3D" id="1.10.238.10">
    <property type="entry name" value="EF-hand"/>
    <property type="match status" value="1"/>
</dbReference>
<keyword evidence="3" id="KW-0677">Repeat</keyword>
<dbReference type="Proteomes" id="UP000015101">
    <property type="component" value="Unassembled WGS sequence"/>
</dbReference>
<dbReference type="GeneID" id="20214371"/>
<dbReference type="AlphaFoldDB" id="T1FZX3"/>
<dbReference type="Gene3D" id="2.130.10.10">
    <property type="entry name" value="YVTN repeat-like/Quinoprotein amine dehydrogenase"/>
    <property type="match status" value="2"/>
</dbReference>
<accession>T1FZX3</accession>
<dbReference type="RefSeq" id="XP_009028848.1">
    <property type="nucleotide sequence ID" value="XM_009030600.1"/>
</dbReference>
<evidence type="ECO:0000256" key="5">
    <source>
        <dbReference type="ARBA" id="ARBA00040994"/>
    </source>
</evidence>
<keyword evidence="8" id="KW-1185">Reference proteome</keyword>
<evidence type="ECO:0000313" key="7">
    <source>
        <dbReference type="EnsemblMetazoa" id="HelroP69621"/>
    </source>
</evidence>
<keyword evidence="4" id="KW-0966">Cell projection</keyword>
<dbReference type="OrthoDB" id="4899631at2759"/>
<dbReference type="InterPro" id="IPR011992">
    <property type="entry name" value="EF-hand-dom_pair"/>
</dbReference>
<evidence type="ECO:0000256" key="2">
    <source>
        <dbReference type="ARBA" id="ARBA00022574"/>
    </source>
</evidence>
<sequence length="939" mass="105378">MAQPPDELDVGNEPDTIEPNYEVNCPLIKLTTKPQDDGENEEEPRTLLGIPLSLVKCFGHEKSLPVLSMSQGQELSILYACSHCGVIYDVENKEEYILQGHRNSISCLAATHDKKMAIVGDKGPNSIVNVWQVLLKTKQLKPVKTFFNFQEYGVSAVAMSNTNTYLAIISANPVQFLTIWNWTDPSDIPIVEIRINPAYGYQKDIIFNADDSSQLVSNSETRVVFYAWNESMIKSYSHQMTASDLHKIGKFTTTVFFKNVHSALSATNSGKFVVWEKYKSHLLNGLTPFKRIQKIVRMQNKPITVLTTVNKMIVTGDAIGQIKFYDETLKLVNWFQDVNLGSITSISFDFCSESIKSKDDSFMLESYLKGNAFTTPNFIFATSMARFVYVTANGTKYDIVSDDFDCSVVAMDIHPFKPLIAVGGQNGFLKLLHYKNGDSVASKLFENGKQAISCLKYNVDGSMLAVGLSNGKVEVLHGLNLRSFCKTYLNDTNEAVTHIIFSHNMQYMATADAGHAVTLYSIVKDKIWIDENQNFKFIGRYKAHNKSIRTILFRTSAESSAIKLYSLSLDRYLAEYEIVKGLNGLGLKRRDRIEQSALPLCMSSYPRLSRDDFILICNDQFKFKLLNSLSRMCRKTLLGPKFGSPVEKFIASSVKLGSNTETTNFIACMLGDKIAISLLPVTGNQHRSFGMISHPAGVKNIVLSSDGKYMFSVGGSSACLMMWSINLAALEVQERLGGSDLAPFYEQINEGMNSLFMYHLENLFYFAQIRNQGIHTMEKRSVGAVVPLTEIPSIMRALGFFPTEQEIFTMINEVRYENFAETGEIVNSIDVGQFLKLYINHRPVNYSQEQQIQSAFRVLGKKNDEGTFVIEEEEIVKQLLNNGEPMTESELAECLATFSGIRKADICTKQFPSQGPGLVFPQKLDAEQFKNLLGFKKIE</sequence>
<evidence type="ECO:0000313" key="6">
    <source>
        <dbReference type="EMBL" id="ESN92618.1"/>
    </source>
</evidence>
<dbReference type="EMBL" id="KB097639">
    <property type="protein sequence ID" value="ESN92618.1"/>
    <property type="molecule type" value="Genomic_DNA"/>
</dbReference>
<dbReference type="InterPro" id="IPR001680">
    <property type="entry name" value="WD40_rpt"/>
</dbReference>
<dbReference type="GO" id="GO:0031514">
    <property type="term" value="C:motile cilium"/>
    <property type="evidence" value="ECO:0000318"/>
    <property type="project" value="GO_Central"/>
</dbReference>
<organism evidence="7 8">
    <name type="scientific">Helobdella robusta</name>
    <name type="common">Californian leech</name>
    <dbReference type="NCBI Taxonomy" id="6412"/>
    <lineage>
        <taxon>Eukaryota</taxon>
        <taxon>Metazoa</taxon>
        <taxon>Spiralia</taxon>
        <taxon>Lophotrochozoa</taxon>
        <taxon>Annelida</taxon>
        <taxon>Clitellata</taxon>
        <taxon>Hirudinea</taxon>
        <taxon>Rhynchobdellida</taxon>
        <taxon>Glossiphoniidae</taxon>
        <taxon>Helobdella</taxon>
    </lineage>
</organism>
<dbReference type="FunFam" id="2.130.10.10:FF:002024">
    <property type="entry name" value="Cilia- and flagella-associated protein 251"/>
    <property type="match status" value="1"/>
</dbReference>